<proteinExistence type="predicted"/>
<protein>
    <submittedName>
        <fullName evidence="1">Uncharacterized protein</fullName>
    </submittedName>
</protein>
<accession>A0A9P5NQA3</accession>
<evidence type="ECO:0000313" key="1">
    <source>
        <dbReference type="EMBL" id="KAF8902750.1"/>
    </source>
</evidence>
<comment type="caution">
    <text evidence="1">The sequence shown here is derived from an EMBL/GenBank/DDBJ whole genome shotgun (WGS) entry which is preliminary data.</text>
</comment>
<dbReference type="Proteomes" id="UP000724874">
    <property type="component" value="Unassembled WGS sequence"/>
</dbReference>
<name>A0A9P5NQA3_GYMJU</name>
<dbReference type="AlphaFoldDB" id="A0A9P5NQA3"/>
<organism evidence="1 2">
    <name type="scientific">Gymnopilus junonius</name>
    <name type="common">Spectacular rustgill mushroom</name>
    <name type="synonym">Gymnopilus spectabilis subsp. junonius</name>
    <dbReference type="NCBI Taxonomy" id="109634"/>
    <lineage>
        <taxon>Eukaryota</taxon>
        <taxon>Fungi</taxon>
        <taxon>Dikarya</taxon>
        <taxon>Basidiomycota</taxon>
        <taxon>Agaricomycotina</taxon>
        <taxon>Agaricomycetes</taxon>
        <taxon>Agaricomycetidae</taxon>
        <taxon>Agaricales</taxon>
        <taxon>Agaricineae</taxon>
        <taxon>Hymenogastraceae</taxon>
        <taxon>Gymnopilus</taxon>
    </lineage>
</organism>
<evidence type="ECO:0000313" key="2">
    <source>
        <dbReference type="Proteomes" id="UP000724874"/>
    </source>
</evidence>
<reference evidence="1" key="1">
    <citation type="submission" date="2020-11" db="EMBL/GenBank/DDBJ databases">
        <authorList>
            <consortium name="DOE Joint Genome Institute"/>
            <person name="Ahrendt S."/>
            <person name="Riley R."/>
            <person name="Andreopoulos W."/>
            <person name="LaButti K."/>
            <person name="Pangilinan J."/>
            <person name="Ruiz-duenas F.J."/>
            <person name="Barrasa J.M."/>
            <person name="Sanchez-Garcia M."/>
            <person name="Camarero S."/>
            <person name="Miyauchi S."/>
            <person name="Serrano A."/>
            <person name="Linde D."/>
            <person name="Babiker R."/>
            <person name="Drula E."/>
            <person name="Ayuso-Fernandez I."/>
            <person name="Pacheco R."/>
            <person name="Padilla G."/>
            <person name="Ferreira P."/>
            <person name="Barriuso J."/>
            <person name="Kellner H."/>
            <person name="Castanera R."/>
            <person name="Alfaro M."/>
            <person name="Ramirez L."/>
            <person name="Pisabarro A.G."/>
            <person name="Kuo A."/>
            <person name="Tritt A."/>
            <person name="Lipzen A."/>
            <person name="He G."/>
            <person name="Yan M."/>
            <person name="Ng V."/>
            <person name="Cullen D."/>
            <person name="Martin F."/>
            <person name="Rosso M.-N."/>
            <person name="Henrissat B."/>
            <person name="Hibbett D."/>
            <person name="Martinez A.T."/>
            <person name="Grigoriev I.V."/>
        </authorList>
    </citation>
    <scope>NUCLEOTIDE SEQUENCE</scope>
    <source>
        <strain evidence="1">AH 44721</strain>
    </source>
</reference>
<keyword evidence="2" id="KW-1185">Reference proteome</keyword>
<dbReference type="EMBL" id="JADNYJ010000034">
    <property type="protein sequence ID" value="KAF8902750.1"/>
    <property type="molecule type" value="Genomic_DNA"/>
</dbReference>
<dbReference type="OrthoDB" id="3222453at2759"/>
<gene>
    <name evidence="1" type="ORF">CPB84DRAFT_1846121</name>
</gene>
<sequence>MLSQGMCIRDIGMIDPHGQFIFRFNIFTPAIDPLHQGCIPNEFEEIQPMLDRSSEIQAIPDYFKPGTVIASKGVNIIRLSEEPLKVSMQSTAHEGVLLFFPEGGSREDLISTS</sequence>